<dbReference type="Proteomes" id="UP000177614">
    <property type="component" value="Unassembled WGS sequence"/>
</dbReference>
<keyword evidence="3" id="KW-0547">Nucleotide-binding</keyword>
<evidence type="ECO:0000259" key="9">
    <source>
        <dbReference type="SMART" id="SM00831"/>
    </source>
</evidence>
<dbReference type="GO" id="GO:0005524">
    <property type="term" value="F:ATP binding"/>
    <property type="evidence" value="ECO:0007669"/>
    <property type="project" value="UniProtKB-KW"/>
</dbReference>
<feature type="domain" description="Cation-transporting P-type ATPase N-terminal" evidence="9">
    <location>
        <begin position="1"/>
        <end position="73"/>
    </location>
</feature>
<dbReference type="SFLD" id="SFLDG00002">
    <property type="entry name" value="C1.7:_P-type_atpase_like"/>
    <property type="match status" value="1"/>
</dbReference>
<feature type="transmembrane region" description="Helical" evidence="8">
    <location>
        <begin position="87"/>
        <end position="106"/>
    </location>
</feature>
<gene>
    <name evidence="10" type="ORF">A2V81_02750</name>
</gene>
<dbReference type="Pfam" id="PF00702">
    <property type="entry name" value="Hydrolase"/>
    <property type="match status" value="1"/>
</dbReference>
<dbReference type="InterPro" id="IPR023298">
    <property type="entry name" value="ATPase_P-typ_TM_dom_sf"/>
</dbReference>
<dbReference type="AlphaFoldDB" id="A0A1F4XKA6"/>
<evidence type="ECO:0000313" key="11">
    <source>
        <dbReference type="Proteomes" id="UP000177614"/>
    </source>
</evidence>
<feature type="transmembrane region" description="Helical" evidence="8">
    <location>
        <begin position="653"/>
        <end position="673"/>
    </location>
</feature>
<proteinExistence type="predicted"/>
<comment type="caution">
    <text evidence="10">The sequence shown here is derived from an EMBL/GenBank/DDBJ whole genome shotgun (WGS) entry which is preliminary data.</text>
</comment>
<dbReference type="GO" id="GO:0016020">
    <property type="term" value="C:membrane"/>
    <property type="evidence" value="ECO:0007669"/>
    <property type="project" value="UniProtKB-SubCell"/>
</dbReference>
<keyword evidence="6 8" id="KW-1133">Transmembrane helix</keyword>
<sequence>MVESQIKEKILADLHVQKDGLNHKDIQVRRERYGFNEIEEHREPWWKLLLAQFQDVMVYILLGAMVVSLTVPFIQNGGLHEDNVIDAIVILAIIILNAVFGFFQEWRAENAIAMLKKLSAPQVKVKRDGVVVIIPSRELVPDDLILIEAGDRINADARLIESASLEIDESTLTGESIPVMKQSVFAGDVSKGIVFCGTLVTRGSGEAVVVATGMQTQLGKISAMVMSLKPPPTPLQLQLKKVGQKIGIIVLLLCLLVFFLGLFRGMKAIEVFFVAVSLAVAAVPEGLPAVVTICLALGVQRMIKKNALIRRLDAIETLGNINVICADKTGTITENQMKVEGVWLPKGMNKKQLAQIGASCNRALLPNIGDPTEIALLRYAEELKSNRLEIEEEEIPFTSEGKFMVTVHRNNETRVKFTKGAPEVIAAMLSTVEAEEMLLHNSEMTKNGLRVLAVAQDLGQGFVLAGLIGMVDPPRKDVKEAIALAQNAGIRTIMITGDNAETALFVSKKVGIESAGVIDGKTLETMDQNEIRHALKTISIFARVQPVHKVKILEALESEGNIVAMTGDGVNDAPALKRAHVGMAMGKKGTDVAREAGAMVLTDDNYVTIIAAISEGRRIYDNIRKFIVFLLRANVGEVLIITLAMFLNMPLPLLPLHILWMNLVTDSFPALALSTEASEPGIMNRPPRKQSEGILTGEIPFLIFAGILNAIIALWIFSMVFDNDPARLDIARTAALTATIVFQMFLALSTRSRLSVFQKSPFSNVWLWGAIALSLGLHLLLLFTPLSTLFKTVPLPIAVWQQIGLFCAIGFLIFELCKMFSNKREAKD</sequence>
<dbReference type="STRING" id="1817814.A2V81_02750"/>
<feature type="transmembrane region" description="Helical" evidence="8">
    <location>
        <begin position="795"/>
        <end position="814"/>
    </location>
</feature>
<dbReference type="PROSITE" id="PS00154">
    <property type="entry name" value="ATPASE_E1_E2"/>
    <property type="match status" value="1"/>
</dbReference>
<dbReference type="InterPro" id="IPR023214">
    <property type="entry name" value="HAD_sf"/>
</dbReference>
<evidence type="ECO:0000256" key="3">
    <source>
        <dbReference type="ARBA" id="ARBA00022741"/>
    </source>
</evidence>
<organism evidence="10 11">
    <name type="scientific">Candidatus Abawacabacteria bacterium RBG_16_42_10</name>
    <dbReference type="NCBI Taxonomy" id="1817814"/>
    <lineage>
        <taxon>Bacteria</taxon>
        <taxon>Candidatus Abawacaibacteriota</taxon>
    </lineage>
</organism>
<dbReference type="PRINTS" id="PR00120">
    <property type="entry name" value="HATPASE"/>
</dbReference>
<dbReference type="InterPro" id="IPR023299">
    <property type="entry name" value="ATPase_P-typ_cyto_dom_N"/>
</dbReference>
<dbReference type="Pfam" id="PF00122">
    <property type="entry name" value="E1-E2_ATPase"/>
    <property type="match status" value="1"/>
</dbReference>
<feature type="transmembrane region" description="Helical" evidence="8">
    <location>
        <begin position="626"/>
        <end position="647"/>
    </location>
</feature>
<dbReference type="InterPro" id="IPR036412">
    <property type="entry name" value="HAD-like_sf"/>
</dbReference>
<reference evidence="10 11" key="1">
    <citation type="journal article" date="2016" name="Nat. Commun.">
        <title>Thousands of microbial genomes shed light on interconnected biogeochemical processes in an aquifer system.</title>
        <authorList>
            <person name="Anantharaman K."/>
            <person name="Brown C.T."/>
            <person name="Hug L.A."/>
            <person name="Sharon I."/>
            <person name="Castelle C.J."/>
            <person name="Probst A.J."/>
            <person name="Thomas B.C."/>
            <person name="Singh A."/>
            <person name="Wilkins M.J."/>
            <person name="Karaoz U."/>
            <person name="Brodie E.L."/>
            <person name="Williams K.H."/>
            <person name="Hubbard S.S."/>
            <person name="Banfield J.F."/>
        </authorList>
    </citation>
    <scope>NUCLEOTIDE SEQUENCE [LARGE SCALE GENOMIC DNA]</scope>
</reference>
<dbReference type="PRINTS" id="PR00119">
    <property type="entry name" value="CATATPASE"/>
</dbReference>
<dbReference type="SUPFAM" id="SSF56784">
    <property type="entry name" value="HAD-like"/>
    <property type="match status" value="1"/>
</dbReference>
<dbReference type="NCBIfam" id="TIGR01494">
    <property type="entry name" value="ATPase_P-type"/>
    <property type="match status" value="2"/>
</dbReference>
<dbReference type="Gene3D" id="3.40.1110.10">
    <property type="entry name" value="Calcium-transporting ATPase, cytoplasmic domain N"/>
    <property type="match status" value="1"/>
</dbReference>
<evidence type="ECO:0000256" key="7">
    <source>
        <dbReference type="ARBA" id="ARBA00023136"/>
    </source>
</evidence>
<feature type="transmembrane region" description="Helical" evidence="8">
    <location>
        <begin position="730"/>
        <end position="750"/>
    </location>
</feature>
<evidence type="ECO:0000256" key="6">
    <source>
        <dbReference type="ARBA" id="ARBA00022989"/>
    </source>
</evidence>
<dbReference type="Gene3D" id="3.40.50.1000">
    <property type="entry name" value="HAD superfamily/HAD-like"/>
    <property type="match status" value="1"/>
</dbReference>
<dbReference type="GO" id="GO:0016887">
    <property type="term" value="F:ATP hydrolysis activity"/>
    <property type="evidence" value="ECO:0007669"/>
    <property type="project" value="InterPro"/>
</dbReference>
<evidence type="ECO:0000256" key="5">
    <source>
        <dbReference type="ARBA" id="ARBA00022967"/>
    </source>
</evidence>
<protein>
    <recommendedName>
        <fullName evidence="9">Cation-transporting P-type ATPase N-terminal domain-containing protein</fullName>
    </recommendedName>
</protein>
<dbReference type="EMBL" id="MEWR01000011">
    <property type="protein sequence ID" value="OGC82050.1"/>
    <property type="molecule type" value="Genomic_DNA"/>
</dbReference>
<feature type="transmembrane region" description="Helical" evidence="8">
    <location>
        <begin position="694"/>
        <end position="718"/>
    </location>
</feature>
<keyword evidence="7 8" id="KW-0472">Membrane</keyword>
<dbReference type="InterPro" id="IPR001757">
    <property type="entry name" value="P_typ_ATPase"/>
</dbReference>
<accession>A0A1F4XKA6</accession>
<dbReference type="InterPro" id="IPR004014">
    <property type="entry name" value="ATPase_P-typ_cation-transptr_N"/>
</dbReference>
<dbReference type="SUPFAM" id="SSF81660">
    <property type="entry name" value="Metal cation-transporting ATPase, ATP-binding domain N"/>
    <property type="match status" value="1"/>
</dbReference>
<evidence type="ECO:0000256" key="4">
    <source>
        <dbReference type="ARBA" id="ARBA00022840"/>
    </source>
</evidence>
<dbReference type="SFLD" id="SFLDS00003">
    <property type="entry name" value="Haloacid_Dehalogenase"/>
    <property type="match status" value="1"/>
</dbReference>
<feature type="transmembrane region" description="Helical" evidence="8">
    <location>
        <begin position="272"/>
        <end position="299"/>
    </location>
</feature>
<dbReference type="PANTHER" id="PTHR42861">
    <property type="entry name" value="CALCIUM-TRANSPORTING ATPASE"/>
    <property type="match status" value="1"/>
</dbReference>
<evidence type="ECO:0000256" key="8">
    <source>
        <dbReference type="SAM" id="Phobius"/>
    </source>
</evidence>
<dbReference type="Pfam" id="PF00689">
    <property type="entry name" value="Cation_ATPase_C"/>
    <property type="match status" value="1"/>
</dbReference>
<dbReference type="SFLD" id="SFLDF00027">
    <property type="entry name" value="p-type_atpase"/>
    <property type="match status" value="1"/>
</dbReference>
<feature type="transmembrane region" description="Helical" evidence="8">
    <location>
        <begin position="762"/>
        <end position="783"/>
    </location>
</feature>
<evidence type="ECO:0000256" key="2">
    <source>
        <dbReference type="ARBA" id="ARBA00022692"/>
    </source>
</evidence>
<dbReference type="InterPro" id="IPR059000">
    <property type="entry name" value="ATPase_P-type_domA"/>
</dbReference>
<evidence type="ECO:0000313" key="10">
    <source>
        <dbReference type="EMBL" id="OGC82050.1"/>
    </source>
</evidence>
<evidence type="ECO:0000256" key="1">
    <source>
        <dbReference type="ARBA" id="ARBA00004141"/>
    </source>
</evidence>
<feature type="transmembrane region" description="Helical" evidence="8">
    <location>
        <begin position="56"/>
        <end position="75"/>
    </location>
</feature>
<dbReference type="InterPro" id="IPR018303">
    <property type="entry name" value="ATPase_P-typ_P_site"/>
</dbReference>
<dbReference type="Pfam" id="PF00690">
    <property type="entry name" value="Cation_ATPase_N"/>
    <property type="match status" value="1"/>
</dbReference>
<dbReference type="SMART" id="SM00831">
    <property type="entry name" value="Cation_ATPase_N"/>
    <property type="match status" value="1"/>
</dbReference>
<keyword evidence="2 8" id="KW-0812">Transmembrane</keyword>
<dbReference type="SUPFAM" id="SSF81653">
    <property type="entry name" value="Calcium ATPase, transduction domain A"/>
    <property type="match status" value="1"/>
</dbReference>
<dbReference type="InterPro" id="IPR008250">
    <property type="entry name" value="ATPase_P-typ_transduc_dom_A_sf"/>
</dbReference>
<dbReference type="SUPFAM" id="SSF81665">
    <property type="entry name" value="Calcium ATPase, transmembrane domain M"/>
    <property type="match status" value="1"/>
</dbReference>
<name>A0A1F4XKA6_9BACT</name>
<dbReference type="Gene3D" id="2.70.150.10">
    <property type="entry name" value="Calcium-transporting ATPase, cytoplasmic transduction domain A"/>
    <property type="match status" value="1"/>
</dbReference>
<keyword evidence="5" id="KW-1278">Translocase</keyword>
<dbReference type="InterPro" id="IPR044492">
    <property type="entry name" value="P_typ_ATPase_HD_dom"/>
</dbReference>
<dbReference type="InterPro" id="IPR006068">
    <property type="entry name" value="ATPase_P-typ_cation-transptr_C"/>
</dbReference>
<keyword evidence="4" id="KW-0067">ATP-binding</keyword>
<comment type="subcellular location">
    <subcellularLocation>
        <location evidence="1">Membrane</location>
        <topology evidence="1">Multi-pass membrane protein</topology>
    </subcellularLocation>
</comment>
<feature type="transmembrane region" description="Helical" evidence="8">
    <location>
        <begin position="246"/>
        <end position="266"/>
    </location>
</feature>
<dbReference type="Gene3D" id="1.20.1110.10">
    <property type="entry name" value="Calcium-transporting ATPase, transmembrane domain"/>
    <property type="match status" value="2"/>
</dbReference>